<keyword evidence="1" id="KW-0812">Transmembrane</keyword>
<name>A0A1I4NJN7_ENTMU</name>
<dbReference type="AlphaFoldDB" id="A0A1I4NJN7"/>
<evidence type="ECO:0000256" key="1">
    <source>
        <dbReference type="SAM" id="Phobius"/>
    </source>
</evidence>
<comment type="caution">
    <text evidence="2">The sequence shown here is derived from an EMBL/GenBank/DDBJ whole genome shotgun (WGS) entry which is preliminary data.</text>
</comment>
<evidence type="ECO:0000313" key="2">
    <source>
        <dbReference type="EMBL" id="OTP26474.1"/>
    </source>
</evidence>
<gene>
    <name evidence="2" type="ORF">A5802_000185</name>
</gene>
<evidence type="ECO:0000313" key="3">
    <source>
        <dbReference type="Proteomes" id="UP000195024"/>
    </source>
</evidence>
<dbReference type="Proteomes" id="UP000195024">
    <property type="component" value="Unassembled WGS sequence"/>
</dbReference>
<feature type="transmembrane region" description="Helical" evidence="1">
    <location>
        <begin position="84"/>
        <end position="115"/>
    </location>
</feature>
<protein>
    <submittedName>
        <fullName evidence="2">Uncharacterized protein</fullName>
    </submittedName>
</protein>
<proteinExistence type="predicted"/>
<keyword evidence="1" id="KW-1133">Transmembrane helix</keyword>
<dbReference type="EMBL" id="NGMS01000001">
    <property type="protein sequence ID" value="OTP26474.1"/>
    <property type="molecule type" value="Genomic_DNA"/>
</dbReference>
<accession>A0A1I4NJN7</accession>
<organism evidence="2 3">
    <name type="scientific">Enterococcus mundtii</name>
    <dbReference type="NCBI Taxonomy" id="53346"/>
    <lineage>
        <taxon>Bacteria</taxon>
        <taxon>Bacillati</taxon>
        <taxon>Bacillota</taxon>
        <taxon>Bacilli</taxon>
        <taxon>Lactobacillales</taxon>
        <taxon>Enterococcaceae</taxon>
        <taxon>Enterococcus</taxon>
    </lineage>
</organism>
<feature type="transmembrane region" description="Helical" evidence="1">
    <location>
        <begin position="9"/>
        <end position="27"/>
    </location>
</feature>
<dbReference type="RefSeq" id="WP_074800641.1">
    <property type="nucleotide sequence ID" value="NZ_CABHEA010000007.1"/>
</dbReference>
<feature type="transmembrane region" description="Helical" evidence="1">
    <location>
        <begin position="47"/>
        <end position="72"/>
    </location>
</feature>
<sequence length="137" mass="15624">MHQKMIKTIFILNIVQTVIYLFGFFNRVAEQSGLVPLVYVTRLWGNFYGIIFWSILSMICVIGFTLTLYLLLSKAVDSKKTVGLIISAIGYGSPLLFSFFLIIPATLLILGLIFIKWMILDPEKSVEEYDELHDTHA</sequence>
<keyword evidence="1" id="KW-0472">Membrane</keyword>
<reference evidence="2 3" key="1">
    <citation type="submission" date="2017-05" db="EMBL/GenBank/DDBJ databases">
        <title>The Genome Sequence of Enterococcus mundtii 6B1_DIV0119.</title>
        <authorList>
            <consortium name="The Broad Institute Genomics Platform"/>
            <consortium name="The Broad Institute Genomic Center for Infectious Diseases"/>
            <person name="Earl A."/>
            <person name="Manson A."/>
            <person name="Schwartman J."/>
            <person name="Gilmore M."/>
            <person name="Abouelleil A."/>
            <person name="Cao P."/>
            <person name="Chapman S."/>
            <person name="Cusick C."/>
            <person name="Shea T."/>
            <person name="Young S."/>
            <person name="Neafsey D."/>
            <person name="Nusbaum C."/>
            <person name="Birren B."/>
        </authorList>
    </citation>
    <scope>NUCLEOTIDE SEQUENCE [LARGE SCALE GENOMIC DNA]</scope>
    <source>
        <strain evidence="2 3">6B1_DIV0119</strain>
    </source>
</reference>